<dbReference type="EMBL" id="CP050899">
    <property type="protein sequence ID" value="QIX24498.1"/>
    <property type="molecule type" value="Genomic_DNA"/>
</dbReference>
<evidence type="ECO:0000313" key="1">
    <source>
        <dbReference type="EMBL" id="QIX24498.1"/>
    </source>
</evidence>
<protein>
    <submittedName>
        <fullName evidence="1">SDR family NAD(P)-dependent oxidoreductase</fullName>
    </submittedName>
</protein>
<organism evidence="1 2">
    <name type="scientific">Agrobacterium pusense</name>
    <dbReference type="NCBI Taxonomy" id="648995"/>
    <lineage>
        <taxon>Bacteria</taxon>
        <taxon>Pseudomonadati</taxon>
        <taxon>Pseudomonadota</taxon>
        <taxon>Alphaproteobacteria</taxon>
        <taxon>Hyphomicrobiales</taxon>
        <taxon>Rhizobiaceae</taxon>
        <taxon>Rhizobium/Agrobacterium group</taxon>
        <taxon>Agrobacterium</taxon>
    </lineage>
</organism>
<sequence length="233" mass="24606">MLHSLANGYRAIVIGASGGIGGALLSLLQTDPRCALALPLSRSGGDLDITDEASVAGAVSRLSDQRGSFDLVFNATGALTIDGVGPEKTIKAIDPSQMAKQFAVNSIGPALLLKHFAPLLKREERCVFASLSARVGSIGDNRLGGWISYRASKAAQNQIIRTAAIEIARTHPQSIVVALHPGTVDTDLSQAFSKGRERFSPKHAAASLLVTIDGLTPAQTGQFFAYDGRRIEW</sequence>
<dbReference type="RefSeq" id="WP_169692150.1">
    <property type="nucleotide sequence ID" value="NZ_CP050899.1"/>
</dbReference>
<dbReference type="SUPFAM" id="SSF51735">
    <property type="entry name" value="NAD(P)-binding Rossmann-fold domains"/>
    <property type="match status" value="1"/>
</dbReference>
<dbReference type="InterPro" id="IPR002347">
    <property type="entry name" value="SDR_fam"/>
</dbReference>
<reference evidence="1 2" key="1">
    <citation type="submission" date="2020-04" db="EMBL/GenBank/DDBJ databases">
        <title>FDA dAtabase for Regulatory Grade micrObial Sequences (FDA-ARGOS): Supporting development and validation of Infectious Disease Dx tests.</title>
        <authorList>
            <person name="Sciortino C."/>
            <person name="Tallon L."/>
            <person name="Sadzewicz L."/>
            <person name="Vavikolanu K."/>
            <person name="Mehta A."/>
            <person name="Aluvathingal J."/>
            <person name="Nadendla S."/>
            <person name="Nandy P."/>
            <person name="Geyer C."/>
            <person name="Yan Y."/>
            <person name="Sichtig H."/>
        </authorList>
    </citation>
    <scope>NUCLEOTIDE SEQUENCE [LARGE SCALE GENOMIC DNA]</scope>
    <source>
        <strain evidence="1 2">FDAARGOS_633</strain>
    </source>
</reference>
<dbReference type="Proteomes" id="UP000500870">
    <property type="component" value="Chromosome 3"/>
</dbReference>
<accession>A0A6H0ZUT7</accession>
<dbReference type="Gene3D" id="3.40.50.720">
    <property type="entry name" value="NAD(P)-binding Rossmann-like Domain"/>
    <property type="match status" value="1"/>
</dbReference>
<dbReference type="GO" id="GO:0005737">
    <property type="term" value="C:cytoplasm"/>
    <property type="evidence" value="ECO:0007669"/>
    <property type="project" value="TreeGrafter"/>
</dbReference>
<dbReference type="GO" id="GO:0016491">
    <property type="term" value="F:oxidoreductase activity"/>
    <property type="evidence" value="ECO:0007669"/>
    <property type="project" value="TreeGrafter"/>
</dbReference>
<dbReference type="PANTHER" id="PTHR43544:SF12">
    <property type="entry name" value="NAD(P)-BINDING ROSSMANN-FOLD SUPERFAMILY PROTEIN"/>
    <property type="match status" value="1"/>
</dbReference>
<dbReference type="PANTHER" id="PTHR43544">
    <property type="entry name" value="SHORT-CHAIN DEHYDROGENASE/REDUCTASE"/>
    <property type="match status" value="1"/>
</dbReference>
<gene>
    <name evidence="1" type="ORF">FOB41_25825</name>
</gene>
<evidence type="ECO:0000313" key="2">
    <source>
        <dbReference type="Proteomes" id="UP000500870"/>
    </source>
</evidence>
<proteinExistence type="predicted"/>
<dbReference type="InterPro" id="IPR036291">
    <property type="entry name" value="NAD(P)-bd_dom_sf"/>
</dbReference>
<dbReference type="AlphaFoldDB" id="A0A6H0ZUT7"/>
<dbReference type="Pfam" id="PF13561">
    <property type="entry name" value="adh_short_C2"/>
    <property type="match status" value="1"/>
</dbReference>
<dbReference type="InterPro" id="IPR051468">
    <property type="entry name" value="Fungal_SecMetab_SDRs"/>
</dbReference>
<name>A0A6H0ZUT7_9HYPH</name>
<dbReference type="PRINTS" id="PR00081">
    <property type="entry name" value="GDHRDH"/>
</dbReference>